<dbReference type="InterPro" id="IPR050780">
    <property type="entry name" value="Mucin_vWF_Thrombospondin_sf"/>
</dbReference>
<dbReference type="Proteomes" id="UP000625527">
    <property type="component" value="Unassembled WGS sequence"/>
</dbReference>
<feature type="region of interest" description="Disordered" evidence="3">
    <location>
        <begin position="15"/>
        <end position="50"/>
    </location>
</feature>
<dbReference type="RefSeq" id="WP_192864047.1">
    <property type="nucleotide sequence ID" value="NZ_JADAQT010000102.1"/>
</dbReference>
<keyword evidence="4" id="KW-0812">Transmembrane</keyword>
<evidence type="ECO:0000256" key="2">
    <source>
        <dbReference type="ARBA" id="ARBA00023180"/>
    </source>
</evidence>
<reference evidence="6 7" key="1">
    <citation type="submission" date="2020-10" db="EMBL/GenBank/DDBJ databases">
        <title>Myceligenerans pegani sp. nov., an endophytic actinomycete isolated from Peganum harmala L. in Xinjiang, China.</title>
        <authorList>
            <person name="Xin L."/>
        </authorList>
    </citation>
    <scope>NUCLEOTIDE SEQUENCE [LARGE SCALE GENOMIC DNA]</scope>
    <source>
        <strain evidence="6 7">TRM65318</strain>
    </source>
</reference>
<dbReference type="PROSITE" id="PS51233">
    <property type="entry name" value="VWFD"/>
    <property type="match status" value="1"/>
</dbReference>
<feature type="compositionally biased region" description="Acidic residues" evidence="3">
    <location>
        <begin position="351"/>
        <end position="366"/>
    </location>
</feature>
<keyword evidence="7" id="KW-1185">Reference proteome</keyword>
<evidence type="ECO:0000313" key="6">
    <source>
        <dbReference type="EMBL" id="MBE1877498.1"/>
    </source>
</evidence>
<dbReference type="Pfam" id="PF00094">
    <property type="entry name" value="VWD"/>
    <property type="match status" value="1"/>
</dbReference>
<dbReference type="PANTHER" id="PTHR11339:SF402">
    <property type="entry name" value="VWFD DOMAIN-CONTAINING PROTEIN"/>
    <property type="match status" value="1"/>
</dbReference>
<name>A0ABR9N1G9_9MICO</name>
<organism evidence="6 7">
    <name type="scientific">Myceligenerans pegani</name>
    <dbReference type="NCBI Taxonomy" id="2776917"/>
    <lineage>
        <taxon>Bacteria</taxon>
        <taxon>Bacillati</taxon>
        <taxon>Actinomycetota</taxon>
        <taxon>Actinomycetes</taxon>
        <taxon>Micrococcales</taxon>
        <taxon>Promicromonosporaceae</taxon>
        <taxon>Myceligenerans</taxon>
    </lineage>
</organism>
<keyword evidence="4" id="KW-1133">Transmembrane helix</keyword>
<gene>
    <name evidence="6" type="ORF">IHE71_17560</name>
</gene>
<dbReference type="PANTHER" id="PTHR11339">
    <property type="entry name" value="EXTRACELLULAR MATRIX GLYCOPROTEIN RELATED"/>
    <property type="match status" value="1"/>
</dbReference>
<feature type="region of interest" description="Disordered" evidence="3">
    <location>
        <begin position="624"/>
        <end position="657"/>
    </location>
</feature>
<keyword evidence="1" id="KW-1015">Disulfide bond</keyword>
<dbReference type="SMART" id="SM00216">
    <property type="entry name" value="VWD"/>
    <property type="match status" value="1"/>
</dbReference>
<evidence type="ECO:0000259" key="5">
    <source>
        <dbReference type="PROSITE" id="PS51233"/>
    </source>
</evidence>
<feature type="transmembrane region" description="Helical" evidence="4">
    <location>
        <begin position="430"/>
        <end position="463"/>
    </location>
</feature>
<proteinExistence type="predicted"/>
<accession>A0ABR9N1G9</accession>
<dbReference type="InterPro" id="IPR001846">
    <property type="entry name" value="VWF_type-D"/>
</dbReference>
<evidence type="ECO:0000313" key="7">
    <source>
        <dbReference type="Proteomes" id="UP000625527"/>
    </source>
</evidence>
<feature type="transmembrane region" description="Helical" evidence="4">
    <location>
        <begin position="475"/>
        <end position="496"/>
    </location>
</feature>
<comment type="caution">
    <text evidence="6">The sequence shown here is derived from an EMBL/GenBank/DDBJ whole genome shotgun (WGS) entry which is preliminary data.</text>
</comment>
<keyword evidence="2" id="KW-0325">Glycoprotein</keyword>
<protein>
    <submittedName>
        <fullName evidence="6">VWD domain-containing protein</fullName>
    </submittedName>
</protein>
<evidence type="ECO:0000256" key="4">
    <source>
        <dbReference type="SAM" id="Phobius"/>
    </source>
</evidence>
<feature type="domain" description="VWFD" evidence="5">
    <location>
        <begin position="491"/>
        <end position="671"/>
    </location>
</feature>
<evidence type="ECO:0000256" key="3">
    <source>
        <dbReference type="SAM" id="MobiDB-lite"/>
    </source>
</evidence>
<feature type="region of interest" description="Disordered" evidence="3">
    <location>
        <begin position="349"/>
        <end position="371"/>
    </location>
</feature>
<dbReference type="EMBL" id="JADAQT010000102">
    <property type="protein sequence ID" value="MBE1877498.1"/>
    <property type="molecule type" value="Genomic_DNA"/>
</dbReference>
<evidence type="ECO:0000256" key="1">
    <source>
        <dbReference type="ARBA" id="ARBA00023157"/>
    </source>
</evidence>
<keyword evidence="4" id="KW-0472">Membrane</keyword>
<sequence length="1657" mass="176431">MVEVVWWRVGTRRRTPPGRLPRSDGSIPSAPQRPCRPSNPIRPGRSSQRQAARFHPFLTWCRLLRSARIARIRTCQETVVCLVRATRGLVTGLAAVAVVVTSAQISPAAERDDGLTPAEKAAISRTLNVASAEAVAAVDCPPNDTSIVPVSGKRCVAELMRRSRGGLRADCFNSAKAALKDALYGRTECRNGGAGTTQDEAIAQGRYIQRLNDSGVYGKPVTVGGISPDIQWEVAYPKPPGAAMAGRPDVVVYDRDDPNGPLEVVEVKTAAKEADANDQIQRYESDFPRGANNRPFVAKNLAGYRDSFRVLVKDCADSGVTREVIDKYDVYPGQAGVLLFKVTEQQVRDCGDDEDGGNEGGEEVEQPEGIPEEIPQFCADGCIVPAPGRDADGDGKDDFWEHFLEGHPELNDLPAWPELPPVPVPDEETIWVSAAVAAGLVVVALAVVAFCTGTAGGCVALLAGAVAAEGGGISVGLAAGIAAALAALGLGAWAIWGDPHTVTLDGRAYDLMSVGEFELMQVPELGLNFQARYVPLGSSVSLLDAIAFEIADDHVEIDSGTVRVNGQEVPLSADSGTLLLDSGAAIVRDDSTFSVVVAGENEGVVLQMKGRNLRVFASEGLETSGLLGNNNGDPSDDLVYGDGTPAGQDPSPETLHGPFADSWRVTDETTLFTYGPGESPETVADPGFPDQYVDLSDFSDSAIDAATDSCTAAEVLPGPAFDACLLDVILTADESFAADSALVTTVPYAPSQRSFENGVLGEDFESAVGSNFSARSYMTIESTTIAGPLFDTPGYRTHASSVPRHDGVDVAFDLYVMGPVTSDADEQALVVDVDGQPSAQIDLDTGTPVVAADSAWTFTPLAQGQTGDGVSYSSFRASAHLAHAQSSLSVDMKPTGFRGVQGTALGVDNIEFTLDAPAPTVTTASLPLSVEPGTSGGNFTSPGATDHYVFDVAEGDRLTFTSNSCTATAGFTLVEAATGEELFEQSHCYGSTTTGDLAAGQYELRVSPWRSYGEPRAGDYGFEMFTVPDAQSFAYTPGDVVEDGAPASGAGNLETVSSVDRYTFTLTEETSLHYERIRSYMSYRIIDTATGDVVGDGYTDGDFTLPAGSYALEFGHRHEQGTYSFNLFLVPTPETFTYTLGETVSNGQPASGAGNLETSASVDRYEFTLPSETTLQYEQEVFKLFDYRIIDTATGQTVAEGTWDRQFTLPAGDYAFEVGHGNDQGTYSFTLFEVPEPETFEYTIGNTVSDGDPGPGAGSLETIASVDRFTFTLTEPRTLQYDRTAGLADHRLVSLSSGNVVASGYGDQQFTLAPDEYAFEITGRAGSYAFTLFDPPEPQTFDYELGTVVSNGVPAQGAGNLETVASIDRYNFTVTTAGEYQIDVPFLTDYIITDAQTGHVVTESNIDQRIDLTAGDYVIQLGPGTKLTYTLQIFEIPAPQTFAYELGTTVSNGVPADGAGNLETVSSIDRYTFTLNEQTTLQYEYISPQLPFSYKIIDQADGQIVFRGGAHNQVTLPAGDYTMEFGTGDEGTYSFRFFEVPAPQVFAYELGTTVSNGVPEEGAGNLETIASIDRYTFTLDTETTLRYQYHGIPRPYQVVDHTTGNVVTSGVVGKTFTLPAGDYSIDYGTTTTDDGTYSFTLSQTQAAASEGPALQPI</sequence>